<organism evidence="6 7">
    <name type="scientific">Exophiala sideris</name>
    <dbReference type="NCBI Taxonomy" id="1016849"/>
    <lineage>
        <taxon>Eukaryota</taxon>
        <taxon>Fungi</taxon>
        <taxon>Dikarya</taxon>
        <taxon>Ascomycota</taxon>
        <taxon>Pezizomycotina</taxon>
        <taxon>Eurotiomycetes</taxon>
        <taxon>Chaetothyriomycetidae</taxon>
        <taxon>Chaetothyriales</taxon>
        <taxon>Herpotrichiellaceae</taxon>
        <taxon>Exophiala</taxon>
    </lineage>
</organism>
<evidence type="ECO:0000313" key="6">
    <source>
        <dbReference type="EMBL" id="KIV87647.1"/>
    </source>
</evidence>
<keyword evidence="2" id="KW-0238">DNA-binding</keyword>
<reference evidence="6 7" key="1">
    <citation type="submission" date="2015-01" db="EMBL/GenBank/DDBJ databases">
        <title>The Genome Sequence of Exophiala sideris CBS121828.</title>
        <authorList>
            <consortium name="The Broad Institute Genomics Platform"/>
            <person name="Cuomo C."/>
            <person name="de Hoog S."/>
            <person name="Gorbushina A."/>
            <person name="Stielow B."/>
            <person name="Teixiera M."/>
            <person name="Abouelleil A."/>
            <person name="Chapman S.B."/>
            <person name="Priest M."/>
            <person name="Young S.K."/>
            <person name="Wortman J."/>
            <person name="Nusbaum C."/>
            <person name="Birren B."/>
        </authorList>
    </citation>
    <scope>NUCLEOTIDE SEQUENCE [LARGE SCALE GENOMIC DNA]</scope>
    <source>
        <strain evidence="6 7">CBS 121828</strain>
    </source>
</reference>
<evidence type="ECO:0000256" key="2">
    <source>
        <dbReference type="ARBA" id="ARBA00023125"/>
    </source>
</evidence>
<keyword evidence="3" id="KW-0804">Transcription</keyword>
<evidence type="ECO:0000256" key="3">
    <source>
        <dbReference type="ARBA" id="ARBA00023163"/>
    </source>
</evidence>
<keyword evidence="1" id="KW-0805">Transcription regulation</keyword>
<dbReference type="GO" id="GO:0008270">
    <property type="term" value="F:zinc ion binding"/>
    <property type="evidence" value="ECO:0007669"/>
    <property type="project" value="InterPro"/>
</dbReference>
<dbReference type="CDD" id="cd00067">
    <property type="entry name" value="GAL4"/>
    <property type="match status" value="1"/>
</dbReference>
<dbReference type="PANTHER" id="PTHR38111">
    <property type="entry name" value="ZN(2)-C6 FUNGAL-TYPE DOMAIN-CONTAINING PROTEIN-RELATED"/>
    <property type="match status" value="1"/>
</dbReference>
<dbReference type="SMART" id="SM00066">
    <property type="entry name" value="GAL4"/>
    <property type="match status" value="1"/>
</dbReference>
<gene>
    <name evidence="6" type="ORF">PV11_03179</name>
</gene>
<dbReference type="AlphaFoldDB" id="A0A0D1YYG9"/>
<dbReference type="OrthoDB" id="3525185at2759"/>
<accession>A0A0D1YYG9</accession>
<dbReference type="GO" id="GO:0000981">
    <property type="term" value="F:DNA-binding transcription factor activity, RNA polymerase II-specific"/>
    <property type="evidence" value="ECO:0007669"/>
    <property type="project" value="InterPro"/>
</dbReference>
<dbReference type="Pfam" id="PF00172">
    <property type="entry name" value="Zn_clus"/>
    <property type="match status" value="1"/>
</dbReference>
<evidence type="ECO:0000259" key="5">
    <source>
        <dbReference type="PROSITE" id="PS50048"/>
    </source>
</evidence>
<name>A0A0D1YYG9_9EURO</name>
<dbReference type="STRING" id="1016849.A0A0D1YYG9"/>
<dbReference type="HOGENOM" id="CLU_021599_2_0_1"/>
<dbReference type="PROSITE" id="PS50048">
    <property type="entry name" value="ZN2_CY6_FUNGAL_2"/>
    <property type="match status" value="1"/>
</dbReference>
<dbReference type="InterPro" id="IPR021858">
    <property type="entry name" value="Fun_TF"/>
</dbReference>
<evidence type="ECO:0000256" key="4">
    <source>
        <dbReference type="ARBA" id="ARBA00023242"/>
    </source>
</evidence>
<proteinExistence type="predicted"/>
<keyword evidence="4" id="KW-0539">Nucleus</keyword>
<dbReference type="InterPro" id="IPR036864">
    <property type="entry name" value="Zn2-C6_fun-type_DNA-bd_sf"/>
</dbReference>
<dbReference type="EMBL" id="KN846951">
    <property type="protein sequence ID" value="KIV87647.1"/>
    <property type="molecule type" value="Genomic_DNA"/>
</dbReference>
<dbReference type="Pfam" id="PF11951">
    <property type="entry name" value="Fungal_trans_2"/>
    <property type="match status" value="1"/>
</dbReference>
<feature type="domain" description="Zn(2)-C6 fungal-type" evidence="5">
    <location>
        <begin position="9"/>
        <end position="37"/>
    </location>
</feature>
<dbReference type="SUPFAM" id="SSF57701">
    <property type="entry name" value="Zn2/Cys6 DNA-binding domain"/>
    <property type="match status" value="1"/>
</dbReference>
<dbReference type="InterPro" id="IPR001138">
    <property type="entry name" value="Zn2Cys6_DnaBD"/>
</dbReference>
<dbReference type="GO" id="GO:0003677">
    <property type="term" value="F:DNA binding"/>
    <property type="evidence" value="ECO:0007669"/>
    <property type="project" value="UniProtKB-KW"/>
</dbReference>
<dbReference type="Proteomes" id="UP000053599">
    <property type="component" value="Unassembled WGS sequence"/>
</dbReference>
<dbReference type="Gene3D" id="4.10.240.10">
    <property type="entry name" value="Zn(2)-C6 fungal-type DNA-binding domain"/>
    <property type="match status" value="1"/>
</dbReference>
<dbReference type="InterPro" id="IPR053178">
    <property type="entry name" value="Osmoadaptation_assoc"/>
</dbReference>
<dbReference type="PROSITE" id="PS00463">
    <property type="entry name" value="ZN2_CY6_FUNGAL_1"/>
    <property type="match status" value="1"/>
</dbReference>
<evidence type="ECO:0000313" key="7">
    <source>
        <dbReference type="Proteomes" id="UP000053599"/>
    </source>
</evidence>
<evidence type="ECO:0000256" key="1">
    <source>
        <dbReference type="ARBA" id="ARBA00023015"/>
    </source>
</evidence>
<protein>
    <recommendedName>
        <fullName evidence="5">Zn(2)-C6 fungal-type domain-containing protein</fullName>
    </recommendedName>
</protein>
<sequence length="483" mass="53249">MVGVARSGGCHTCRRRRVGCDQRRPTCQRCEADGRVCEGYQRYAVFVNRTPEGLQRRQRLEEAILPGHVIPAGRQTHPANVILADSNASGTAVTVAGDLDNAAARSLLDDFMIIYLPTAPGNRTGATLTWLKEAYGYSQPSLLLEVARNALAANRVAAVSGDSSMQRIGHMYYGRALQALTEQLNQQSENRDDQVLEAVRCLMIYELFESTAASVSAWASHQRGLVELLMKRGPANFEGDTSKALLIDIRAANVITSVQYSKSSPLASREWQLGAPPTSLLEVEHRFCDLGLELSALSEQNDTITSSSESNLEKDEKLVAEIDQRSLDLVILLQQIEQFRPSTVSHDDLGFWNLETALHAANIKVMMLDASITTREIVGRSQPSASTVTAVTDKFTTEAEGVLASQILSALEYTTGNNMGLYGAQKSLFAVRMMLCNLSRQDPLFDRFLKILNRLAQRGLRHVQDLNNEWGQPGTLDRNRNAP</sequence>